<dbReference type="GeneID" id="85354611"/>
<dbReference type="AlphaFoldDB" id="A0AA39TRD8"/>
<keyword evidence="1" id="KW-1133">Transmembrane helix</keyword>
<evidence type="ECO:0000313" key="3">
    <source>
        <dbReference type="Proteomes" id="UP001175211"/>
    </source>
</evidence>
<dbReference type="EMBL" id="JAUEPS010000002">
    <property type="protein sequence ID" value="KAK0467817.1"/>
    <property type="molecule type" value="Genomic_DNA"/>
</dbReference>
<sequence>MSPKNAIQIALFSFNAVTSWASCLAFSMMNRIHSFIMNMFTSTINWFIMVAISALSIVSHSKYWRNPMDVLGNLILDALSTFLTMAGVYQFLKEMLVAVLSFEVWVMRDNIRGHMYAIKAIGNAPSLPQPLQMCIEGYRSSQADILNSLEILESFIITPSIRVRDLAEVNQVLQAYKERLTHLQNSYKAICQGLAFTGIEDERMTMADKWVGALRSWEPPSLPATLTGKEEEIAA</sequence>
<dbReference type="RefSeq" id="XP_060338092.1">
    <property type="nucleotide sequence ID" value="XM_060471063.1"/>
</dbReference>
<organism evidence="2 3">
    <name type="scientific">Armillaria tabescens</name>
    <name type="common">Ringless honey mushroom</name>
    <name type="synonym">Agaricus tabescens</name>
    <dbReference type="NCBI Taxonomy" id="1929756"/>
    <lineage>
        <taxon>Eukaryota</taxon>
        <taxon>Fungi</taxon>
        <taxon>Dikarya</taxon>
        <taxon>Basidiomycota</taxon>
        <taxon>Agaricomycotina</taxon>
        <taxon>Agaricomycetes</taxon>
        <taxon>Agaricomycetidae</taxon>
        <taxon>Agaricales</taxon>
        <taxon>Marasmiineae</taxon>
        <taxon>Physalacriaceae</taxon>
        <taxon>Desarmillaria</taxon>
    </lineage>
</organism>
<feature type="transmembrane region" description="Helical" evidence="1">
    <location>
        <begin position="6"/>
        <end position="28"/>
    </location>
</feature>
<feature type="transmembrane region" description="Helical" evidence="1">
    <location>
        <begin position="35"/>
        <end position="58"/>
    </location>
</feature>
<protein>
    <submittedName>
        <fullName evidence="2">Uncharacterized protein</fullName>
    </submittedName>
</protein>
<keyword evidence="3" id="KW-1185">Reference proteome</keyword>
<name>A0AA39TRD8_ARMTA</name>
<proteinExistence type="predicted"/>
<accession>A0AA39TRD8</accession>
<keyword evidence="1" id="KW-0472">Membrane</keyword>
<comment type="caution">
    <text evidence="2">The sequence shown here is derived from an EMBL/GenBank/DDBJ whole genome shotgun (WGS) entry which is preliminary data.</text>
</comment>
<reference evidence="2" key="1">
    <citation type="submission" date="2023-06" db="EMBL/GenBank/DDBJ databases">
        <authorList>
            <consortium name="Lawrence Berkeley National Laboratory"/>
            <person name="Ahrendt S."/>
            <person name="Sahu N."/>
            <person name="Indic B."/>
            <person name="Wong-Bajracharya J."/>
            <person name="Merenyi Z."/>
            <person name="Ke H.-M."/>
            <person name="Monk M."/>
            <person name="Kocsube S."/>
            <person name="Drula E."/>
            <person name="Lipzen A."/>
            <person name="Balint B."/>
            <person name="Henrissat B."/>
            <person name="Andreopoulos B."/>
            <person name="Martin F.M."/>
            <person name="Harder C.B."/>
            <person name="Rigling D."/>
            <person name="Ford K.L."/>
            <person name="Foster G.D."/>
            <person name="Pangilinan J."/>
            <person name="Papanicolaou A."/>
            <person name="Barry K."/>
            <person name="LaButti K."/>
            <person name="Viragh M."/>
            <person name="Koriabine M."/>
            <person name="Yan M."/>
            <person name="Riley R."/>
            <person name="Champramary S."/>
            <person name="Plett K.L."/>
            <person name="Tsai I.J."/>
            <person name="Slot J."/>
            <person name="Sipos G."/>
            <person name="Plett J."/>
            <person name="Nagy L.G."/>
            <person name="Grigoriev I.V."/>
        </authorList>
    </citation>
    <scope>NUCLEOTIDE SEQUENCE</scope>
    <source>
        <strain evidence="2">CCBAS 213</strain>
    </source>
</reference>
<feature type="transmembrane region" description="Helical" evidence="1">
    <location>
        <begin position="70"/>
        <end position="92"/>
    </location>
</feature>
<gene>
    <name evidence="2" type="ORF">EV420DRAFT_1501449</name>
</gene>
<evidence type="ECO:0000256" key="1">
    <source>
        <dbReference type="SAM" id="Phobius"/>
    </source>
</evidence>
<dbReference type="Proteomes" id="UP001175211">
    <property type="component" value="Unassembled WGS sequence"/>
</dbReference>
<keyword evidence="1" id="KW-0812">Transmembrane</keyword>
<dbReference type="PROSITE" id="PS51257">
    <property type="entry name" value="PROKAR_LIPOPROTEIN"/>
    <property type="match status" value="1"/>
</dbReference>
<evidence type="ECO:0000313" key="2">
    <source>
        <dbReference type="EMBL" id="KAK0467817.1"/>
    </source>
</evidence>